<dbReference type="AlphaFoldDB" id="A0A2H3ATF9"/>
<protein>
    <submittedName>
        <fullName evidence="1">Uncharacterized protein</fullName>
    </submittedName>
</protein>
<name>A0A2H3ATF9_9AGAR</name>
<dbReference type="Proteomes" id="UP000218334">
    <property type="component" value="Unassembled WGS sequence"/>
</dbReference>
<reference evidence="2" key="1">
    <citation type="journal article" date="2017" name="Nat. Ecol. Evol.">
        <title>Genome expansion and lineage-specific genetic innovations in the forest pathogenic fungi Armillaria.</title>
        <authorList>
            <person name="Sipos G."/>
            <person name="Prasanna A.N."/>
            <person name="Walter M.C."/>
            <person name="O'Connor E."/>
            <person name="Balint B."/>
            <person name="Krizsan K."/>
            <person name="Kiss B."/>
            <person name="Hess J."/>
            <person name="Varga T."/>
            <person name="Slot J."/>
            <person name="Riley R."/>
            <person name="Boka B."/>
            <person name="Rigling D."/>
            <person name="Barry K."/>
            <person name="Lee J."/>
            <person name="Mihaltcheva S."/>
            <person name="LaButti K."/>
            <person name="Lipzen A."/>
            <person name="Waldron R."/>
            <person name="Moloney N.M."/>
            <person name="Sperisen C."/>
            <person name="Kredics L."/>
            <person name="Vagvoelgyi C."/>
            <person name="Patrignani A."/>
            <person name="Fitzpatrick D."/>
            <person name="Nagy I."/>
            <person name="Doyle S."/>
            <person name="Anderson J.B."/>
            <person name="Grigoriev I.V."/>
            <person name="Gueldener U."/>
            <person name="Muensterkoetter M."/>
            <person name="Nagy L.G."/>
        </authorList>
    </citation>
    <scope>NUCLEOTIDE SEQUENCE [LARGE SCALE GENOMIC DNA]</scope>
    <source>
        <strain evidence="2">28-4</strain>
    </source>
</reference>
<dbReference type="EMBL" id="KZ293493">
    <property type="protein sequence ID" value="PBK60014.1"/>
    <property type="molecule type" value="Genomic_DNA"/>
</dbReference>
<evidence type="ECO:0000313" key="2">
    <source>
        <dbReference type="Proteomes" id="UP000218334"/>
    </source>
</evidence>
<organism evidence="1 2">
    <name type="scientific">Armillaria solidipes</name>
    <dbReference type="NCBI Taxonomy" id="1076256"/>
    <lineage>
        <taxon>Eukaryota</taxon>
        <taxon>Fungi</taxon>
        <taxon>Dikarya</taxon>
        <taxon>Basidiomycota</taxon>
        <taxon>Agaricomycotina</taxon>
        <taxon>Agaricomycetes</taxon>
        <taxon>Agaricomycetidae</taxon>
        <taxon>Agaricales</taxon>
        <taxon>Marasmiineae</taxon>
        <taxon>Physalacriaceae</taxon>
        <taxon>Armillaria</taxon>
    </lineage>
</organism>
<sequence length="177" mass="20145">MLPEPLAAMSETYLWLPHVETVHWEEELDDEMDGIVDVIPIRDMTAPEPTGRATSLIQQIYRKVLRHRRGAAKRGKAGLHAEIYTSCIREVFRLSVNPRGYLHLFPGPLLHTLLCLEIVRIDTLSQRKKMSVTDQANKAAVKLQQQLSPSSAFYECCDGKQLKNLVKRPPAWFLLDG</sequence>
<keyword evidence="2" id="KW-1185">Reference proteome</keyword>
<gene>
    <name evidence="1" type="ORF">ARMSODRAFT_1026909</name>
</gene>
<evidence type="ECO:0000313" key="1">
    <source>
        <dbReference type="EMBL" id="PBK60014.1"/>
    </source>
</evidence>
<accession>A0A2H3ATF9</accession>
<proteinExistence type="predicted"/>